<accession>A0A0C2MHN8</accession>
<sequence>MVTQSLSPPIFTIDNFLSESECEELRLIGVMNPKVLAKTNIPFNRLDMDNDGKITIQEIHTQANKYLRSKMSLKDVYRIDGKFNVFYDKERVQELADFFNLQQDEKIHKIRQKST</sequence>
<evidence type="ECO:0000313" key="3">
    <source>
        <dbReference type="Proteomes" id="UP000031668"/>
    </source>
</evidence>
<evidence type="ECO:0008006" key="4">
    <source>
        <dbReference type="Google" id="ProtNLM"/>
    </source>
</evidence>
<organism evidence="2 3">
    <name type="scientific">Thelohanellus kitauei</name>
    <name type="common">Myxosporean</name>
    <dbReference type="NCBI Taxonomy" id="669202"/>
    <lineage>
        <taxon>Eukaryota</taxon>
        <taxon>Metazoa</taxon>
        <taxon>Cnidaria</taxon>
        <taxon>Myxozoa</taxon>
        <taxon>Myxosporea</taxon>
        <taxon>Bivalvulida</taxon>
        <taxon>Platysporina</taxon>
        <taxon>Myxobolidae</taxon>
        <taxon>Thelohanellus</taxon>
    </lineage>
</organism>
<evidence type="ECO:0000256" key="1">
    <source>
        <dbReference type="ARBA" id="ARBA00022837"/>
    </source>
</evidence>
<evidence type="ECO:0000313" key="2">
    <source>
        <dbReference type="EMBL" id="KII63864.1"/>
    </source>
</evidence>
<gene>
    <name evidence="2" type="ORF">RF11_14029</name>
</gene>
<dbReference type="SUPFAM" id="SSF47473">
    <property type="entry name" value="EF-hand"/>
    <property type="match status" value="1"/>
</dbReference>
<protein>
    <recommendedName>
        <fullName evidence="4">EF-hand domain-containing protein</fullName>
    </recommendedName>
</protein>
<dbReference type="InterPro" id="IPR018247">
    <property type="entry name" value="EF_Hand_1_Ca_BS"/>
</dbReference>
<dbReference type="EMBL" id="JWZT01004542">
    <property type="protein sequence ID" value="KII63864.1"/>
    <property type="molecule type" value="Genomic_DNA"/>
</dbReference>
<comment type="caution">
    <text evidence="2">The sequence shown here is derived from an EMBL/GenBank/DDBJ whole genome shotgun (WGS) entry which is preliminary data.</text>
</comment>
<dbReference type="Proteomes" id="UP000031668">
    <property type="component" value="Unassembled WGS sequence"/>
</dbReference>
<keyword evidence="3" id="KW-1185">Reference proteome</keyword>
<name>A0A0C2MHN8_THEKT</name>
<dbReference type="AlphaFoldDB" id="A0A0C2MHN8"/>
<keyword evidence="1" id="KW-0106">Calcium</keyword>
<reference evidence="2 3" key="1">
    <citation type="journal article" date="2014" name="Genome Biol. Evol.">
        <title>The genome of the myxosporean Thelohanellus kitauei shows adaptations to nutrient acquisition within its fish host.</title>
        <authorList>
            <person name="Yang Y."/>
            <person name="Xiong J."/>
            <person name="Zhou Z."/>
            <person name="Huo F."/>
            <person name="Miao W."/>
            <person name="Ran C."/>
            <person name="Liu Y."/>
            <person name="Zhang J."/>
            <person name="Feng J."/>
            <person name="Wang M."/>
            <person name="Wang M."/>
            <person name="Wang L."/>
            <person name="Yao B."/>
        </authorList>
    </citation>
    <scope>NUCLEOTIDE SEQUENCE [LARGE SCALE GENOMIC DNA]</scope>
    <source>
        <strain evidence="2">Wuqing</strain>
    </source>
</reference>
<dbReference type="InterPro" id="IPR011992">
    <property type="entry name" value="EF-hand-dom_pair"/>
</dbReference>
<proteinExistence type="predicted"/>
<dbReference type="PROSITE" id="PS00018">
    <property type="entry name" value="EF_HAND_1"/>
    <property type="match status" value="1"/>
</dbReference>